<name>A0A444W2F2_9FLAO</name>
<dbReference type="PROSITE" id="PS01124">
    <property type="entry name" value="HTH_ARAC_FAMILY_2"/>
    <property type="match status" value="1"/>
</dbReference>
<proteinExistence type="predicted"/>
<dbReference type="InterPro" id="IPR009057">
    <property type="entry name" value="Homeodomain-like_sf"/>
</dbReference>
<protein>
    <submittedName>
        <fullName evidence="5">AraC family transcriptional regulator</fullName>
    </submittedName>
</protein>
<dbReference type="RefSeq" id="WP_129745867.1">
    <property type="nucleotide sequence ID" value="NZ_JUIV01000002.1"/>
</dbReference>
<sequence>MKLEQTKIASYLNTKVSVLNRIEPFFQAPFHSHPELELVYVKESYGKRIIGNSVMPFEPGDMVFLGSDIPHVWLNDEKYYQGIEDLRANSIVVYFHKDIFGPTFYELKETQKINELFVQAGKGISIIGKTNKQIAKKLEKLVSKKDFEVIVGLFEILSILSESQDKIYINDEIYSLMQKDSKVDRLSEVFQYVNKNYKKNISLEEIAAVANMTRTSFCRMFRIKTKKNFVDYLHEIRISNACKLLLETDKSMSEIAYGCGYKTASNFNKLFKKVKGITPSDFKNNAKVSFATPDSYRD</sequence>
<dbReference type="SUPFAM" id="SSF51182">
    <property type="entry name" value="RmlC-like cupins"/>
    <property type="match status" value="1"/>
</dbReference>
<dbReference type="EMBL" id="JUIV01000002">
    <property type="protein sequence ID" value="RYJ39954.1"/>
    <property type="molecule type" value="Genomic_DNA"/>
</dbReference>
<dbReference type="PANTHER" id="PTHR43280:SF2">
    <property type="entry name" value="HTH-TYPE TRANSCRIPTIONAL REGULATOR EXSA"/>
    <property type="match status" value="1"/>
</dbReference>
<keyword evidence="3" id="KW-0804">Transcription</keyword>
<dbReference type="Proteomes" id="UP000290433">
    <property type="component" value="Unassembled WGS sequence"/>
</dbReference>
<dbReference type="OrthoDB" id="1410704at2"/>
<dbReference type="InterPro" id="IPR018062">
    <property type="entry name" value="HTH_AraC-typ_CS"/>
</dbReference>
<dbReference type="Gene3D" id="1.10.10.60">
    <property type="entry name" value="Homeodomain-like"/>
    <property type="match status" value="2"/>
</dbReference>
<organism evidence="5 6">
    <name type="scientific">Flavobacterium anhuiense</name>
    <dbReference type="NCBI Taxonomy" id="459526"/>
    <lineage>
        <taxon>Bacteria</taxon>
        <taxon>Pseudomonadati</taxon>
        <taxon>Bacteroidota</taxon>
        <taxon>Flavobacteriia</taxon>
        <taxon>Flavobacteriales</taxon>
        <taxon>Flavobacteriaceae</taxon>
        <taxon>Flavobacterium</taxon>
    </lineage>
</organism>
<dbReference type="InterPro" id="IPR014710">
    <property type="entry name" value="RmlC-like_jellyroll"/>
</dbReference>
<dbReference type="PANTHER" id="PTHR43280">
    <property type="entry name" value="ARAC-FAMILY TRANSCRIPTIONAL REGULATOR"/>
    <property type="match status" value="1"/>
</dbReference>
<reference evidence="5 6" key="1">
    <citation type="submission" date="2014-12" db="EMBL/GenBank/DDBJ databases">
        <title>Genome sequence of Flavobacterium anhuiense RCM74.</title>
        <authorList>
            <person name="Kim J.F."/>
            <person name="Song J.Y."/>
            <person name="Kwak M.-J."/>
            <person name="Lee S.-W."/>
        </authorList>
    </citation>
    <scope>NUCLEOTIDE SEQUENCE [LARGE SCALE GENOMIC DNA]</scope>
    <source>
        <strain evidence="5 6">RCM74</strain>
    </source>
</reference>
<dbReference type="InterPro" id="IPR011051">
    <property type="entry name" value="RmlC_Cupin_sf"/>
</dbReference>
<evidence type="ECO:0000313" key="5">
    <source>
        <dbReference type="EMBL" id="RYJ39954.1"/>
    </source>
</evidence>
<dbReference type="PRINTS" id="PR00032">
    <property type="entry name" value="HTHARAC"/>
</dbReference>
<dbReference type="Pfam" id="PF12833">
    <property type="entry name" value="HTH_18"/>
    <property type="match status" value="1"/>
</dbReference>
<feature type="domain" description="HTH araC/xylS-type" evidence="4">
    <location>
        <begin position="187"/>
        <end position="285"/>
    </location>
</feature>
<evidence type="ECO:0000256" key="2">
    <source>
        <dbReference type="ARBA" id="ARBA00023125"/>
    </source>
</evidence>
<dbReference type="Gene3D" id="2.60.120.10">
    <property type="entry name" value="Jelly Rolls"/>
    <property type="match status" value="1"/>
</dbReference>
<dbReference type="InterPro" id="IPR020449">
    <property type="entry name" value="Tscrpt_reg_AraC-type_HTH"/>
</dbReference>
<evidence type="ECO:0000259" key="4">
    <source>
        <dbReference type="PROSITE" id="PS01124"/>
    </source>
</evidence>
<evidence type="ECO:0000256" key="1">
    <source>
        <dbReference type="ARBA" id="ARBA00023015"/>
    </source>
</evidence>
<comment type="caution">
    <text evidence="5">The sequence shown here is derived from an EMBL/GenBank/DDBJ whole genome shotgun (WGS) entry which is preliminary data.</text>
</comment>
<dbReference type="SUPFAM" id="SSF46689">
    <property type="entry name" value="Homeodomain-like"/>
    <property type="match status" value="2"/>
</dbReference>
<evidence type="ECO:0000256" key="3">
    <source>
        <dbReference type="ARBA" id="ARBA00023163"/>
    </source>
</evidence>
<dbReference type="SMART" id="SM00342">
    <property type="entry name" value="HTH_ARAC"/>
    <property type="match status" value="1"/>
</dbReference>
<keyword evidence="1" id="KW-0805">Transcription regulation</keyword>
<dbReference type="AlphaFoldDB" id="A0A444W2F2"/>
<gene>
    <name evidence="5" type="ORF">NU08_0710</name>
</gene>
<keyword evidence="2" id="KW-0238">DNA-binding</keyword>
<dbReference type="GO" id="GO:0003700">
    <property type="term" value="F:DNA-binding transcription factor activity"/>
    <property type="evidence" value="ECO:0007669"/>
    <property type="project" value="InterPro"/>
</dbReference>
<dbReference type="PROSITE" id="PS00041">
    <property type="entry name" value="HTH_ARAC_FAMILY_1"/>
    <property type="match status" value="1"/>
</dbReference>
<accession>A0A444W2F2</accession>
<dbReference type="InterPro" id="IPR018060">
    <property type="entry name" value="HTH_AraC"/>
</dbReference>
<dbReference type="GO" id="GO:0043565">
    <property type="term" value="F:sequence-specific DNA binding"/>
    <property type="evidence" value="ECO:0007669"/>
    <property type="project" value="InterPro"/>
</dbReference>
<evidence type="ECO:0000313" key="6">
    <source>
        <dbReference type="Proteomes" id="UP000290433"/>
    </source>
</evidence>